<dbReference type="WBParaSite" id="MhA1_Contig1104.frz3.gene4">
    <property type="protein sequence ID" value="MhA1_Contig1104.frz3.gene4"/>
    <property type="gene ID" value="MhA1_Contig1104.frz3.gene4"/>
</dbReference>
<sequence>MYQQQKIEIRNPSLFITNYIPSKLRAFLVAKKIPATVFEPPVWSASLIGKEIQIKNEVKTVIVLNKEYEEGLMELIKKLRQIAALTNIDVFWILKNPNSRYILNIVGNNRNITLLEDKNEDWPEIIREIAHHGIDFEAGNRARREQNFGELPRKRRNSSESFYVGVQSYGRKEKINEREYNYGPSRKRERSVVNTNKYREDSLNNRSHWNKREEFKNIKWPNWYNRDKESFNYQKSSKWDNKYKEDYGYRYNKHTNNRDSWNEKEDYWKEKREKNKEWKNREFNKESTSKRSLEEDSEYSQSTSYSSKGLEENYQIKEKYSLPESFLEEIKITDKESNLNKVLEKNAKEMLNENWQIILEKEYYEIKKLLVEKLEIKIQLFGSTLSNLCTAESDIDIAVFGICNTEENWLKYKNTDKYPIIIENPFDTRQNSARSVKQENFEIIKEEFKKANDRIEQGFNKDIFFELIGNNSNKVEICEKLNELDLQKEEDILKKEENEETIEKIDLEKAEEELLKESDEEKEENKKAETNQNKSKKNKAWINKGKTYKLGSTLGLIVLINLMTLINSTVGIRPMICHHLKKSNMIKFKIDNTECKQVIKLLNKNVESGNMDIFRPNTLAFSFPGMKCIAIKQSIDYRTDFLGYSHQKAPEQKMIKITPEECKNWINFKKCEYGELTKGNDKEWHTGNRLDLEYSWWKIGWQKSTVFNCFITQSLLIGQPGKNTLDSPTEEVKHCEFQEEECTLKDGASIIWEKNNDISEIFDKRMCKFQKVGHFSGNYSNGIWYSTDMQRSLIFEETAEKIETCGEKLRISNTGFAIRENDFQKIRDQKMKNRVKRYLNRDPSVKLSELLSRLQAEAVFQDKQNRIALENIINILCETIDGNKYTKWLSHLDATKFIREKLNNDYLEANWIDKDIIEFWECTPVNYSITPSLDGTCFTDIPVNISLKSRVIKGFIDPQNLIVKTISNKGSCDKFRYITTKIEEKILKMDQWTGDISEIKAKEILEEKISNKKIYRVPNLAIHIFIKDGLNNLSENQLDILQLMHASLGHKGIDDRPIEHQGAWINPQQNNWSLTGLLVTIDYWEYLERIVVIVNIVYCILKIWEWKNKKIIRRITRKDQILKMGSVVDLNTKIIQVPVQDIQERICPSPEENIIEEKSRKPTIKRKKRWY</sequence>
<dbReference type="Pfam" id="PF01909">
    <property type="entry name" value="NTP_transf_2"/>
    <property type="match status" value="1"/>
</dbReference>
<accession>A0A1I8AZ80</accession>
<feature type="region of interest" description="Disordered" evidence="1">
    <location>
        <begin position="515"/>
        <end position="536"/>
    </location>
</feature>
<dbReference type="PANTHER" id="PTHR31524:SF2">
    <property type="entry name" value="PROTEIN CBG10426"/>
    <property type="match status" value="1"/>
</dbReference>
<dbReference type="SUPFAM" id="SSF81631">
    <property type="entry name" value="PAP/OAS1 substrate-binding domain"/>
    <property type="match status" value="1"/>
</dbReference>
<dbReference type="Gene3D" id="1.10.1410.10">
    <property type="match status" value="1"/>
</dbReference>
<evidence type="ECO:0000259" key="2">
    <source>
        <dbReference type="Pfam" id="PF01909"/>
    </source>
</evidence>
<evidence type="ECO:0000313" key="4">
    <source>
        <dbReference type="WBParaSite" id="MhA1_Contig1104.frz3.gene4"/>
    </source>
</evidence>
<dbReference type="InterPro" id="IPR002934">
    <property type="entry name" value="Polymerase_NTP_transf_dom"/>
</dbReference>
<keyword evidence="3" id="KW-1185">Reference proteome</keyword>
<evidence type="ECO:0000313" key="3">
    <source>
        <dbReference type="Proteomes" id="UP000095281"/>
    </source>
</evidence>
<evidence type="ECO:0000256" key="1">
    <source>
        <dbReference type="SAM" id="MobiDB-lite"/>
    </source>
</evidence>
<protein>
    <submittedName>
        <fullName evidence="4">NTP_transf_2 domain-containing protein</fullName>
    </submittedName>
</protein>
<name>A0A1I8AZ80_MELHA</name>
<dbReference type="InterPro" id="IPR043519">
    <property type="entry name" value="NT_sf"/>
</dbReference>
<feature type="domain" description="Polymerase nucleotidyl transferase" evidence="2">
    <location>
        <begin position="365"/>
        <end position="434"/>
    </location>
</feature>
<dbReference type="SUPFAM" id="SSF81301">
    <property type="entry name" value="Nucleotidyltransferase"/>
    <property type="match status" value="1"/>
</dbReference>
<proteinExistence type="predicted"/>
<reference evidence="4" key="1">
    <citation type="submission" date="2016-11" db="UniProtKB">
        <authorList>
            <consortium name="WormBaseParasite"/>
        </authorList>
    </citation>
    <scope>IDENTIFICATION</scope>
</reference>
<feature type="compositionally biased region" description="Basic and acidic residues" evidence="1">
    <location>
        <begin position="515"/>
        <end position="529"/>
    </location>
</feature>
<dbReference type="AlphaFoldDB" id="A0A1I8AZ80"/>
<dbReference type="PANTHER" id="PTHR31524">
    <property type="match status" value="1"/>
</dbReference>
<organism evidence="3 4">
    <name type="scientific">Meloidogyne hapla</name>
    <name type="common">Root-knot nematode worm</name>
    <dbReference type="NCBI Taxonomy" id="6305"/>
    <lineage>
        <taxon>Eukaryota</taxon>
        <taxon>Metazoa</taxon>
        <taxon>Ecdysozoa</taxon>
        <taxon>Nematoda</taxon>
        <taxon>Chromadorea</taxon>
        <taxon>Rhabditida</taxon>
        <taxon>Tylenchina</taxon>
        <taxon>Tylenchomorpha</taxon>
        <taxon>Tylenchoidea</taxon>
        <taxon>Meloidogynidae</taxon>
        <taxon>Meloidogyninae</taxon>
        <taxon>Meloidogyne</taxon>
    </lineage>
</organism>
<dbReference type="GO" id="GO:0016779">
    <property type="term" value="F:nucleotidyltransferase activity"/>
    <property type="evidence" value="ECO:0007669"/>
    <property type="project" value="InterPro"/>
</dbReference>
<dbReference type="Proteomes" id="UP000095281">
    <property type="component" value="Unplaced"/>
</dbReference>